<dbReference type="InterPro" id="IPR005174">
    <property type="entry name" value="KIB1-4_b-propeller"/>
</dbReference>
<accession>A0AAD4S637</accession>
<dbReference type="PANTHER" id="PTHR40891:SF1">
    <property type="entry name" value="DUF295 DOMAIN-CONTAINING PROTEIN"/>
    <property type="match status" value="1"/>
</dbReference>
<dbReference type="Proteomes" id="UP001202328">
    <property type="component" value="Unassembled WGS sequence"/>
</dbReference>
<proteinExistence type="predicted"/>
<comment type="caution">
    <text evidence="2">The sequence shown here is derived from an EMBL/GenBank/DDBJ whole genome shotgun (WGS) entry which is preliminary data.</text>
</comment>
<gene>
    <name evidence="2" type="ORF">MKW98_007963</name>
</gene>
<evidence type="ECO:0000313" key="3">
    <source>
        <dbReference type="Proteomes" id="UP001202328"/>
    </source>
</evidence>
<dbReference type="PANTHER" id="PTHR40891">
    <property type="entry name" value="DUF295 DOMAIN-CONTAINING PROTEIN"/>
    <property type="match status" value="1"/>
</dbReference>
<feature type="domain" description="KIB1-4 beta-propeller" evidence="1">
    <location>
        <begin position="32"/>
        <end position="313"/>
    </location>
</feature>
<reference evidence="2" key="1">
    <citation type="submission" date="2022-04" db="EMBL/GenBank/DDBJ databases">
        <title>A functionally conserved STORR gene fusion in Papaver species that diverged 16.8 million years ago.</title>
        <authorList>
            <person name="Catania T."/>
        </authorList>
    </citation>
    <scope>NUCLEOTIDE SEQUENCE</scope>
    <source>
        <strain evidence="2">S-188037</strain>
    </source>
</reference>
<feature type="non-terminal residue" evidence="2">
    <location>
        <position position="351"/>
    </location>
</feature>
<keyword evidence="3" id="KW-1185">Reference proteome</keyword>
<organism evidence="2 3">
    <name type="scientific">Papaver atlanticum</name>
    <dbReference type="NCBI Taxonomy" id="357466"/>
    <lineage>
        <taxon>Eukaryota</taxon>
        <taxon>Viridiplantae</taxon>
        <taxon>Streptophyta</taxon>
        <taxon>Embryophyta</taxon>
        <taxon>Tracheophyta</taxon>
        <taxon>Spermatophyta</taxon>
        <taxon>Magnoliopsida</taxon>
        <taxon>Ranunculales</taxon>
        <taxon>Papaveraceae</taxon>
        <taxon>Papaveroideae</taxon>
        <taxon>Papaver</taxon>
    </lineage>
</organism>
<dbReference type="EMBL" id="JAJJMB010013673">
    <property type="protein sequence ID" value="KAI3866308.1"/>
    <property type="molecule type" value="Genomic_DNA"/>
</dbReference>
<evidence type="ECO:0000259" key="1">
    <source>
        <dbReference type="Pfam" id="PF03478"/>
    </source>
</evidence>
<dbReference type="AlphaFoldDB" id="A0AAD4S637"/>
<sequence length="351" mass="40663">MVDRSERRRPPSPKVAPWLVIPYNDGMKNQAFYNLCEPDKRTCRKLIPELSGKSFYQKPSHQGWLIVICDNNKVDYSPGWNFGDCFVWNPATLENIQLPSILSSSSDYKYDDYLFVDCVLSSPPRTLDSGNDSMVFFVFERCDNELDYVFLFCRPGDKQWRTQKFSRDINLTYFILSIHYFKGKLYAMSCSALSNYKIEIEKIDNDNVNLCIRLFETRDYTHFPCIGGIHTSCQTIEYVQTYDEFYRLEFEYSYQSEEVISVDVARLDISLMGWKEVTSLGDNVLFYGENTIACCSAVELGLTRGCLYYTLPNNQSLYKFELGGTGTIILPCLKLPTPWFSSDWIMMPTTS</sequence>
<protein>
    <recommendedName>
        <fullName evidence="1">KIB1-4 beta-propeller domain-containing protein</fullName>
    </recommendedName>
</protein>
<name>A0AAD4S637_9MAGN</name>
<evidence type="ECO:0000313" key="2">
    <source>
        <dbReference type="EMBL" id="KAI3866308.1"/>
    </source>
</evidence>
<dbReference type="Pfam" id="PF03478">
    <property type="entry name" value="Beta-prop_KIB1-4"/>
    <property type="match status" value="1"/>
</dbReference>